<dbReference type="PANTHER" id="PTHR44329:SF288">
    <property type="entry name" value="MITOGEN-ACTIVATED PROTEIN KINASE KINASE KINASE 20"/>
    <property type="match status" value="1"/>
</dbReference>
<dbReference type="PROSITE" id="PS00108">
    <property type="entry name" value="PROTEIN_KINASE_ST"/>
    <property type="match status" value="1"/>
</dbReference>
<keyword evidence="4" id="KW-0067">ATP-binding</keyword>
<dbReference type="GO" id="GO:0005524">
    <property type="term" value="F:ATP binding"/>
    <property type="evidence" value="ECO:0007669"/>
    <property type="project" value="UniProtKB-KW"/>
</dbReference>
<dbReference type="HOGENOM" id="CLU_000288_7_18_1"/>
<keyword evidence="3" id="KW-0418">Kinase</keyword>
<evidence type="ECO:0000259" key="5">
    <source>
        <dbReference type="PROSITE" id="PS50011"/>
    </source>
</evidence>
<keyword evidence="7" id="KW-1185">Reference proteome</keyword>
<dbReference type="InParanoid" id="A0A067QGY6"/>
<dbReference type="GO" id="GO:0004674">
    <property type="term" value="F:protein serine/threonine kinase activity"/>
    <property type="evidence" value="ECO:0007669"/>
    <property type="project" value="TreeGrafter"/>
</dbReference>
<dbReference type="InterPro" id="IPR051681">
    <property type="entry name" value="Ser/Thr_Kinases-Pseudokinases"/>
</dbReference>
<evidence type="ECO:0000313" key="6">
    <source>
        <dbReference type="EMBL" id="KDQ61866.1"/>
    </source>
</evidence>
<evidence type="ECO:0000256" key="2">
    <source>
        <dbReference type="ARBA" id="ARBA00022741"/>
    </source>
</evidence>
<dbReference type="InterPro" id="IPR011009">
    <property type="entry name" value="Kinase-like_dom_sf"/>
</dbReference>
<dbReference type="OrthoDB" id="1668230at2759"/>
<accession>A0A067QGY6</accession>
<dbReference type="Pfam" id="PF00069">
    <property type="entry name" value="Pkinase"/>
    <property type="match status" value="1"/>
</dbReference>
<dbReference type="EMBL" id="KL197712">
    <property type="protein sequence ID" value="KDQ61866.1"/>
    <property type="molecule type" value="Genomic_DNA"/>
</dbReference>
<dbReference type="STRING" id="933084.A0A067QGY6"/>
<proteinExistence type="predicted"/>
<dbReference type="Gene3D" id="1.10.510.10">
    <property type="entry name" value="Transferase(Phosphotransferase) domain 1"/>
    <property type="match status" value="1"/>
</dbReference>
<evidence type="ECO:0000256" key="1">
    <source>
        <dbReference type="ARBA" id="ARBA00022679"/>
    </source>
</evidence>
<evidence type="ECO:0000256" key="3">
    <source>
        <dbReference type="ARBA" id="ARBA00022777"/>
    </source>
</evidence>
<dbReference type="SMART" id="SM00220">
    <property type="entry name" value="S_TKc"/>
    <property type="match status" value="1"/>
</dbReference>
<dbReference type="PANTHER" id="PTHR44329">
    <property type="entry name" value="SERINE/THREONINE-PROTEIN KINASE TNNI3K-RELATED"/>
    <property type="match status" value="1"/>
</dbReference>
<dbReference type="SUPFAM" id="SSF56112">
    <property type="entry name" value="Protein kinase-like (PK-like)"/>
    <property type="match status" value="1"/>
</dbReference>
<evidence type="ECO:0000313" key="7">
    <source>
        <dbReference type="Proteomes" id="UP000027265"/>
    </source>
</evidence>
<organism evidence="6 7">
    <name type="scientific">Jaapia argillacea MUCL 33604</name>
    <dbReference type="NCBI Taxonomy" id="933084"/>
    <lineage>
        <taxon>Eukaryota</taxon>
        <taxon>Fungi</taxon>
        <taxon>Dikarya</taxon>
        <taxon>Basidiomycota</taxon>
        <taxon>Agaricomycotina</taxon>
        <taxon>Agaricomycetes</taxon>
        <taxon>Agaricomycetidae</taxon>
        <taxon>Jaapiales</taxon>
        <taxon>Jaapiaceae</taxon>
        <taxon>Jaapia</taxon>
    </lineage>
</organism>
<evidence type="ECO:0000256" key="4">
    <source>
        <dbReference type="ARBA" id="ARBA00022840"/>
    </source>
</evidence>
<protein>
    <recommendedName>
        <fullName evidence="5">Protein kinase domain-containing protein</fullName>
    </recommendedName>
</protein>
<keyword evidence="2" id="KW-0547">Nucleotide-binding</keyword>
<dbReference type="CDD" id="cd14014">
    <property type="entry name" value="STKc_PknB_like"/>
    <property type="match status" value="1"/>
</dbReference>
<keyword evidence="1" id="KW-0808">Transferase</keyword>
<dbReference type="AlphaFoldDB" id="A0A067QGY6"/>
<dbReference type="Proteomes" id="UP000027265">
    <property type="component" value="Unassembled WGS sequence"/>
</dbReference>
<dbReference type="PROSITE" id="PS50011">
    <property type="entry name" value="PROTEIN_KINASE_DOM"/>
    <property type="match status" value="1"/>
</dbReference>
<dbReference type="InterPro" id="IPR008271">
    <property type="entry name" value="Ser/Thr_kinase_AS"/>
</dbReference>
<feature type="domain" description="Protein kinase" evidence="5">
    <location>
        <begin position="28"/>
        <end position="308"/>
    </location>
</feature>
<name>A0A067QGY6_9AGAM</name>
<gene>
    <name evidence="6" type="ORF">JAAARDRAFT_524820</name>
</gene>
<reference evidence="7" key="1">
    <citation type="journal article" date="2014" name="Proc. Natl. Acad. Sci. U.S.A.">
        <title>Extensive sampling of basidiomycete genomes demonstrates inadequacy of the white-rot/brown-rot paradigm for wood decay fungi.</title>
        <authorList>
            <person name="Riley R."/>
            <person name="Salamov A.A."/>
            <person name="Brown D.W."/>
            <person name="Nagy L.G."/>
            <person name="Floudas D."/>
            <person name="Held B.W."/>
            <person name="Levasseur A."/>
            <person name="Lombard V."/>
            <person name="Morin E."/>
            <person name="Otillar R."/>
            <person name="Lindquist E.A."/>
            <person name="Sun H."/>
            <person name="LaButti K.M."/>
            <person name="Schmutz J."/>
            <person name="Jabbour D."/>
            <person name="Luo H."/>
            <person name="Baker S.E."/>
            <person name="Pisabarro A.G."/>
            <person name="Walton J.D."/>
            <person name="Blanchette R.A."/>
            <person name="Henrissat B."/>
            <person name="Martin F."/>
            <person name="Cullen D."/>
            <person name="Hibbett D.S."/>
            <person name="Grigoriev I.V."/>
        </authorList>
    </citation>
    <scope>NUCLEOTIDE SEQUENCE [LARGE SCALE GENOMIC DNA]</scope>
    <source>
        <strain evidence="7">MUCL 33604</strain>
    </source>
</reference>
<dbReference type="InterPro" id="IPR000719">
    <property type="entry name" value="Prot_kinase_dom"/>
</dbReference>
<sequence length="309" mass="34395">MSRAEARSPSRSSSPSNKLRDLGAQLRSIDDFPHAQGSFSDVYRGMLSRDNVDTQVAVKIFRVSEDEQKNAVVSEHYRREVQAYELLHLNPHIAEVLGVATIGDKPALVMKWYESGDISHYLHLQPHVSVRQLALDIVQGLKYLHSNDPPIFHGDLKPSNILVNNNGRAVLCDFGSAHILDGTESTVASLSGSCRSMAPELFPTLIDDDSPSPVPTTMSDIWSLGCAIAQLITSKKPYRTRPLNSQVILSIVNGILPYNEADFLNAQTISEADQCRDLWDIVGRCWEMDPVRRPAVDEFEILIQRSFVS</sequence>